<dbReference type="InterPro" id="IPR002575">
    <property type="entry name" value="Aminoglycoside_PTrfase"/>
</dbReference>
<dbReference type="Pfam" id="PF01636">
    <property type="entry name" value="APH"/>
    <property type="match status" value="1"/>
</dbReference>
<proteinExistence type="predicted"/>
<name>A0ABS4I9U1_9BACL</name>
<evidence type="ECO:0000259" key="1">
    <source>
        <dbReference type="Pfam" id="PF01636"/>
    </source>
</evidence>
<dbReference type="InterPro" id="IPR011009">
    <property type="entry name" value="Kinase-like_dom_sf"/>
</dbReference>
<dbReference type="SUPFAM" id="SSF56112">
    <property type="entry name" value="Protein kinase-like (PK-like)"/>
    <property type="match status" value="1"/>
</dbReference>
<feature type="domain" description="Aminoglycoside phosphotransferase" evidence="1">
    <location>
        <begin position="21"/>
        <end position="259"/>
    </location>
</feature>
<accession>A0ABS4I9U1</accession>
<evidence type="ECO:0000313" key="3">
    <source>
        <dbReference type="Proteomes" id="UP001519344"/>
    </source>
</evidence>
<dbReference type="Gene3D" id="1.10.510.10">
    <property type="entry name" value="Transferase(Phosphotransferase) domain 1"/>
    <property type="match status" value="1"/>
</dbReference>
<evidence type="ECO:0000313" key="2">
    <source>
        <dbReference type="EMBL" id="MBP1967131.1"/>
    </source>
</evidence>
<keyword evidence="3" id="KW-1185">Reference proteome</keyword>
<dbReference type="Gene3D" id="3.30.200.20">
    <property type="entry name" value="Phosphorylase Kinase, domain 1"/>
    <property type="match status" value="1"/>
</dbReference>
<gene>
    <name evidence="2" type="ORF">J2Z65_006395</name>
</gene>
<dbReference type="RefSeq" id="WP_167057040.1">
    <property type="nucleotide sequence ID" value="NZ_JAAOZR010000014.1"/>
</dbReference>
<keyword evidence="2" id="KW-0418">Kinase</keyword>
<dbReference type="EMBL" id="JAGGKV010000029">
    <property type="protein sequence ID" value="MBP1967131.1"/>
    <property type="molecule type" value="Genomic_DNA"/>
</dbReference>
<reference evidence="2 3" key="1">
    <citation type="submission" date="2021-03" db="EMBL/GenBank/DDBJ databases">
        <title>Genomic Encyclopedia of Type Strains, Phase IV (KMG-IV): sequencing the most valuable type-strain genomes for metagenomic binning, comparative biology and taxonomic classification.</title>
        <authorList>
            <person name="Goeker M."/>
        </authorList>
    </citation>
    <scope>NUCLEOTIDE SEQUENCE [LARGE SCALE GENOMIC DNA]</scope>
    <source>
        <strain evidence="2 3">DSM 24950</strain>
    </source>
</reference>
<dbReference type="Gene3D" id="1.20.58.840">
    <property type="match status" value="1"/>
</dbReference>
<organism evidence="2 3">
    <name type="scientific">Paenibacillus aceris</name>
    <dbReference type="NCBI Taxonomy" id="869555"/>
    <lineage>
        <taxon>Bacteria</taxon>
        <taxon>Bacillati</taxon>
        <taxon>Bacillota</taxon>
        <taxon>Bacilli</taxon>
        <taxon>Bacillales</taxon>
        <taxon>Paenibacillaceae</taxon>
        <taxon>Paenibacillus</taxon>
    </lineage>
</organism>
<protein>
    <submittedName>
        <fullName evidence="2">Ser/Thr protein kinase RdoA (MazF antagonist)</fullName>
    </submittedName>
</protein>
<sequence length="321" mass="36731">MDEISTLLKSEFGIVSSSIFPVPGGFSAKAAYRVIGEDDTEYFLKVYDKFLPTTRPLVERIDIYMPVLDWLSASSSLCGRVLAPVPARDGEYKAKTDSDVYVLFIYVHGETPGVKGMTRDQTIELAEILALLHDACGDFPPEIHELAEDISLLFCEKLTRYLSKSNTENDALFELVSPYNGLLHTAMRDAFRLRDTVRLGYSPLVLCHGDAHGNNVIQGERLVLADWEDLRLAPVEADLFIYAWHPHGSVLLEAYAAARRSYRINHELLYFYVLRRRIEDVWFNIQRMTEETSDEAETAKLLDYTRRGIEEIQVLYHDKRR</sequence>
<dbReference type="GO" id="GO:0016301">
    <property type="term" value="F:kinase activity"/>
    <property type="evidence" value="ECO:0007669"/>
    <property type="project" value="UniProtKB-KW"/>
</dbReference>
<keyword evidence="2" id="KW-0808">Transferase</keyword>
<comment type="caution">
    <text evidence="2">The sequence shown here is derived from an EMBL/GenBank/DDBJ whole genome shotgun (WGS) entry which is preliminary data.</text>
</comment>
<dbReference type="Proteomes" id="UP001519344">
    <property type="component" value="Unassembled WGS sequence"/>
</dbReference>